<evidence type="ECO:0000256" key="1">
    <source>
        <dbReference type="SAM" id="MobiDB-lite"/>
    </source>
</evidence>
<accession>A0ABN3PMA9</accession>
<comment type="caution">
    <text evidence="2">The sequence shown here is derived from an EMBL/GenBank/DDBJ whole genome shotgun (WGS) entry which is preliminary data.</text>
</comment>
<feature type="region of interest" description="Disordered" evidence="1">
    <location>
        <begin position="43"/>
        <end position="75"/>
    </location>
</feature>
<proteinExistence type="predicted"/>
<organism evidence="2 3">
    <name type="scientific">Microbacterium binotii</name>
    <dbReference type="NCBI Taxonomy" id="462710"/>
    <lineage>
        <taxon>Bacteria</taxon>
        <taxon>Bacillati</taxon>
        <taxon>Actinomycetota</taxon>
        <taxon>Actinomycetes</taxon>
        <taxon>Micrococcales</taxon>
        <taxon>Microbacteriaceae</taxon>
        <taxon>Microbacterium</taxon>
    </lineage>
</organism>
<dbReference type="EMBL" id="BAAARI010000037">
    <property type="protein sequence ID" value="GAA2589267.1"/>
    <property type="molecule type" value="Genomic_DNA"/>
</dbReference>
<reference evidence="2 3" key="1">
    <citation type="journal article" date="2019" name="Int. J. Syst. Evol. Microbiol.">
        <title>The Global Catalogue of Microorganisms (GCM) 10K type strain sequencing project: providing services to taxonomists for standard genome sequencing and annotation.</title>
        <authorList>
            <consortium name="The Broad Institute Genomics Platform"/>
            <consortium name="The Broad Institute Genome Sequencing Center for Infectious Disease"/>
            <person name="Wu L."/>
            <person name="Ma J."/>
        </authorList>
    </citation>
    <scope>NUCLEOTIDE SEQUENCE [LARGE SCALE GENOMIC DNA]</scope>
    <source>
        <strain evidence="2 3">JCM 16365</strain>
    </source>
</reference>
<protein>
    <submittedName>
        <fullName evidence="2">Uncharacterized protein</fullName>
    </submittedName>
</protein>
<evidence type="ECO:0000313" key="3">
    <source>
        <dbReference type="Proteomes" id="UP001500274"/>
    </source>
</evidence>
<evidence type="ECO:0000313" key="2">
    <source>
        <dbReference type="EMBL" id="GAA2589267.1"/>
    </source>
</evidence>
<sequence length="75" mass="8305">MRLRIRVDARLVHAEEGHRGVPVEGWDGGRRGRRRLERGIYCDRGRRTDTGDSSPEEELSPGGAMPNRGVVGIAP</sequence>
<keyword evidence="3" id="KW-1185">Reference proteome</keyword>
<name>A0ABN3PMA9_9MICO</name>
<gene>
    <name evidence="2" type="ORF">GCM10009862_29520</name>
</gene>
<dbReference type="Proteomes" id="UP001500274">
    <property type="component" value="Unassembled WGS sequence"/>
</dbReference>